<evidence type="ECO:0000256" key="5">
    <source>
        <dbReference type="SAM" id="MobiDB-lite"/>
    </source>
</evidence>
<keyword evidence="3 7" id="KW-0732">Signal</keyword>
<evidence type="ECO:0000256" key="4">
    <source>
        <dbReference type="ARBA" id="ARBA00023180"/>
    </source>
</evidence>
<dbReference type="OrthoDB" id="301415at2759"/>
<evidence type="ECO:0000256" key="7">
    <source>
        <dbReference type="SAM" id="SignalP"/>
    </source>
</evidence>
<reference evidence="12 13" key="1">
    <citation type="journal article" date="2018" name="Sci. Rep.">
        <title>Comparative analysis of the Pocillopora damicornis genome highlights role of immune system in coral evolution.</title>
        <authorList>
            <person name="Cunning R."/>
            <person name="Bay R.A."/>
            <person name="Gillette P."/>
            <person name="Baker A.C."/>
            <person name="Traylor-Knowles N."/>
        </authorList>
    </citation>
    <scope>NUCLEOTIDE SEQUENCE [LARGE SCALE GENOMIC DNA]</scope>
    <source>
        <strain evidence="12">RSMAS</strain>
        <tissue evidence="12">Whole animal</tissue>
    </source>
</reference>
<feature type="chain" id="PRO_5017934741" description="VWFA domain-containing protein" evidence="7">
    <location>
        <begin position="20"/>
        <end position="1282"/>
    </location>
</feature>
<dbReference type="Pfam" id="PF23560">
    <property type="entry name" value="GBD_Hemicentin"/>
    <property type="match status" value="1"/>
</dbReference>
<keyword evidence="6" id="KW-1133">Transmembrane helix</keyword>
<keyword evidence="6" id="KW-0472">Membrane</keyword>
<keyword evidence="2" id="KW-0964">Secreted</keyword>
<evidence type="ECO:0000259" key="11">
    <source>
        <dbReference type="Pfam" id="PF25107"/>
    </source>
</evidence>
<dbReference type="InterPro" id="IPR057615">
    <property type="entry name" value="Ig_VWA7"/>
</dbReference>
<dbReference type="PANTHER" id="PTHR14905:SF7">
    <property type="entry name" value="VON WILLEBRAND FACTOR A DOMAIN-CONTAINING PROTEIN 7"/>
    <property type="match status" value="1"/>
</dbReference>
<dbReference type="Pfam" id="PF23619">
    <property type="entry name" value="Ig_VWA7"/>
    <property type="match status" value="1"/>
</dbReference>
<evidence type="ECO:0000256" key="1">
    <source>
        <dbReference type="ARBA" id="ARBA00004613"/>
    </source>
</evidence>
<dbReference type="GO" id="GO:0005576">
    <property type="term" value="C:extracellular region"/>
    <property type="evidence" value="ECO:0007669"/>
    <property type="project" value="UniProtKB-SubCell"/>
</dbReference>
<keyword evidence="4" id="KW-0325">Glycoprotein</keyword>
<feature type="domain" description="VWA7 N-terminal" evidence="11">
    <location>
        <begin position="91"/>
        <end position="313"/>
    </location>
</feature>
<dbReference type="Pfam" id="PF25107">
    <property type="entry name" value="VWA7_N"/>
    <property type="match status" value="1"/>
</dbReference>
<comment type="caution">
    <text evidence="12">The sequence shown here is derived from an EMBL/GenBank/DDBJ whole genome shotgun (WGS) entry which is preliminary data.</text>
</comment>
<evidence type="ECO:0000259" key="10">
    <source>
        <dbReference type="Pfam" id="PF25106"/>
    </source>
</evidence>
<proteinExistence type="predicted"/>
<accession>A0A3M6TQN1</accession>
<evidence type="ECO:0000259" key="9">
    <source>
        <dbReference type="Pfam" id="PF23619"/>
    </source>
</evidence>
<dbReference type="InterPro" id="IPR056862">
    <property type="entry name" value="VWA7_N"/>
</dbReference>
<evidence type="ECO:0000256" key="2">
    <source>
        <dbReference type="ARBA" id="ARBA00022525"/>
    </source>
</evidence>
<comment type="subcellular location">
    <subcellularLocation>
        <location evidence="1">Secreted</location>
    </subcellularLocation>
</comment>
<evidence type="ECO:0000256" key="3">
    <source>
        <dbReference type="ARBA" id="ARBA00022729"/>
    </source>
</evidence>
<keyword evidence="13" id="KW-1185">Reference proteome</keyword>
<feature type="domain" description="VWA7 Ig-like" evidence="9">
    <location>
        <begin position="703"/>
        <end position="797"/>
    </location>
</feature>
<dbReference type="InterPro" id="IPR052577">
    <property type="entry name" value="VWA7"/>
</dbReference>
<evidence type="ECO:0008006" key="14">
    <source>
        <dbReference type="Google" id="ProtNLM"/>
    </source>
</evidence>
<sequence length="1282" mass="142002">MAFARGLVVLLTFFTISEAFFSSATLDVDSESAVQTRDHDLITKLGLFRCLVEFVKDNPRYVHEEMVKDFEDLQRITVTADDSKTVQRLISVMVSKMRLQNALTEIQSSNAEVNSAPLKMVASAHFSGEQFKDGAKRLYELNSEIITTLLKSVKYEHARQLVGQYLHTLQDFYSHSNWVELGHSVRKFSFSSNQADLFSPQFLAKPNEATCVPCQSTAGQEDDCDNNLITNKITSGYYGGQDITKPTNVSKCSHGGILDSSRGKGTRGGINKESASRKLSPHYKFHALAAEHAVEATKQFFENLRAAVGDKTFARFLNLQAVRTLALVIDDTGSMGGVGPVTATSDANEVIEAVNSLEANKGGDCPEQGMTGLYKALLQSVQDSVIHYFSDADVKDFELAQVVLILAKQKRVKINFILSGRCRFSRRRRSTREEPRLGSQDLFRSLAAATGGQVLKTKKNKVSVLVDIIGSKSYASDNRDLTEVILLHVSSDSKQDEEDTPFMIDVDNTLKDVLIVLSAEGDLGITLLNPTDDQPLKAAIHSQFDHIHVTEVKKFHGGQLMIRVRCTGPYSLQVTGRSVLDFTYQLSSVENLESGERKQLFGSPVKGQTLLLTLAFTKPELIKEVNSLSLINSSGVEMESFTVKKGKEIHRDSLHVLFAPSFERFRFQLNGKTKEGFTLRRIKPTEIKTEEVQLDFNDRTLNSSRRIIPNVTSKIQLKITNMGNSENFTLKAMDDLGFIQSVEPHNCFVAAKDTAEFSLVVKAPANATKGETSTVTVYASPTSSESPSNYMMFYVSVKEILLYFGKAVSGKAGKKMRFRAWYDLRTNRTVSPYETGMFNSSVSGVYTSTCCHPTASIIVVDQNGNTAVCELTAVTPIINIKPNIKFSELNVLVGKKSKLEFNITNLGTKSSFSLQVSDSEYCIGFVTPININMDHKEVVRCEVVLIGSKTTGSNKTSLLVDAVPLAANIDATEIRLLEVDVTVEAEATGPSLGWNVTADLDHIPYLIIHYGDEEELLFQVKNHGQTGTFNFIASRSNNVYLRFVPNPVNLDNSETTVLKLVMNTKQNRPSEEEIVVSALPNWSSKMIKLFSKKVQVIPALKSVVSSGKVLMSTGAIVSETFTVINVGRRQHFTFKVSCPGTLTCHVTPDEVVLKQNESIVANLTVESSTTMELDTMEVKVMALSSSSKNSTAGYLIFTLETTIKNHIIAKETKEKDKMGFITILVIILICVLIFALCLLAMCCYRRKRGSWNVWKTKSNQQKQRVKVELSTTDDNAEKTEMV</sequence>
<gene>
    <name evidence="12" type="ORF">pdam_00006373</name>
</gene>
<feature type="region of interest" description="Disordered" evidence="5">
    <location>
        <begin position="254"/>
        <end position="275"/>
    </location>
</feature>
<protein>
    <recommendedName>
        <fullName evidence="14">VWFA domain-containing protein</fullName>
    </recommendedName>
</protein>
<keyword evidence="6" id="KW-0812">Transmembrane</keyword>
<evidence type="ECO:0000259" key="8">
    <source>
        <dbReference type="Pfam" id="PF23560"/>
    </source>
</evidence>
<name>A0A3M6TQN1_POCDA</name>
<evidence type="ECO:0000256" key="6">
    <source>
        <dbReference type="SAM" id="Phobius"/>
    </source>
</evidence>
<dbReference type="InterPro" id="IPR056475">
    <property type="entry name" value="GBD_Hemicentin/VWA7"/>
</dbReference>
<feature type="domain" description="Hemicentin/VWA7 galactose-binding" evidence="8">
    <location>
        <begin position="493"/>
        <end position="578"/>
    </location>
</feature>
<feature type="transmembrane region" description="Helical" evidence="6">
    <location>
        <begin position="1218"/>
        <end position="1244"/>
    </location>
</feature>
<dbReference type="EMBL" id="RCHS01003146">
    <property type="protein sequence ID" value="RMX43700.1"/>
    <property type="molecule type" value="Genomic_DNA"/>
</dbReference>
<dbReference type="Pfam" id="PF25106">
    <property type="entry name" value="VWA_4"/>
    <property type="match status" value="1"/>
</dbReference>
<dbReference type="Proteomes" id="UP000275408">
    <property type="component" value="Unassembled WGS sequence"/>
</dbReference>
<evidence type="ECO:0000313" key="13">
    <source>
        <dbReference type="Proteomes" id="UP000275408"/>
    </source>
</evidence>
<dbReference type="InterPro" id="IPR056861">
    <property type="entry name" value="HMCN1-like_VWA"/>
</dbReference>
<feature type="domain" description="Hemicentin-1-like von Willebrand factor A" evidence="10">
    <location>
        <begin position="337"/>
        <end position="459"/>
    </location>
</feature>
<feature type="signal peptide" evidence="7">
    <location>
        <begin position="1"/>
        <end position="19"/>
    </location>
</feature>
<dbReference type="PANTHER" id="PTHR14905">
    <property type="entry name" value="NG37"/>
    <property type="match status" value="1"/>
</dbReference>
<evidence type="ECO:0000313" key="12">
    <source>
        <dbReference type="EMBL" id="RMX43700.1"/>
    </source>
</evidence>
<organism evidence="12 13">
    <name type="scientific">Pocillopora damicornis</name>
    <name type="common">Cauliflower coral</name>
    <name type="synonym">Millepora damicornis</name>
    <dbReference type="NCBI Taxonomy" id="46731"/>
    <lineage>
        <taxon>Eukaryota</taxon>
        <taxon>Metazoa</taxon>
        <taxon>Cnidaria</taxon>
        <taxon>Anthozoa</taxon>
        <taxon>Hexacorallia</taxon>
        <taxon>Scleractinia</taxon>
        <taxon>Astrocoeniina</taxon>
        <taxon>Pocilloporidae</taxon>
        <taxon>Pocillopora</taxon>
    </lineage>
</organism>